<dbReference type="RefSeq" id="WP_090589759.1">
    <property type="nucleotide sequence ID" value="NZ_CP104302.1"/>
</dbReference>
<keyword evidence="2" id="KW-1185">Reference proteome</keyword>
<dbReference type="Proteomes" id="UP000230551">
    <property type="component" value="Unassembled WGS sequence"/>
</dbReference>
<dbReference type="AlphaFoldDB" id="A0A2G5PAX0"/>
<accession>A0A2G5PAX0</accession>
<protein>
    <submittedName>
        <fullName evidence="1">Uncharacterized protein</fullName>
    </submittedName>
</protein>
<evidence type="ECO:0000313" key="2">
    <source>
        <dbReference type="Proteomes" id="UP000230551"/>
    </source>
</evidence>
<name>A0A2G5PAX0_9MYCO</name>
<proteinExistence type="predicted"/>
<evidence type="ECO:0000313" key="1">
    <source>
        <dbReference type="EMBL" id="PIB75210.1"/>
    </source>
</evidence>
<sequence>MEFWSTLDTTDYQLDPGAQAELDRQWAENGRIAVTTGRGKEKIVIDTDGITAAGDFAPWSAIAGLTAVTDVQSTMSPGMTFTDRAHRLVVVTNEVDRKGQRRTLRPEYSAGLRPPLEQLLPAIRRIAPDLPINDQRTGG</sequence>
<organism evidence="1 2">
    <name type="scientific">Mycolicibacterium brumae</name>
    <dbReference type="NCBI Taxonomy" id="85968"/>
    <lineage>
        <taxon>Bacteria</taxon>
        <taxon>Bacillati</taxon>
        <taxon>Actinomycetota</taxon>
        <taxon>Actinomycetes</taxon>
        <taxon>Mycobacteriales</taxon>
        <taxon>Mycobacteriaceae</taxon>
        <taxon>Mycolicibacterium</taxon>
    </lineage>
</organism>
<dbReference type="STRING" id="85968.GCA_900073015_02633"/>
<reference evidence="1 2" key="1">
    <citation type="journal article" date="2017" name="Infect. Genet. Evol.">
        <title>The new phylogeny of the genus Mycobacterium: The old and the news.</title>
        <authorList>
            <person name="Tortoli E."/>
            <person name="Fedrizzi T."/>
            <person name="Meehan C.J."/>
            <person name="Trovato A."/>
            <person name="Grottola A."/>
            <person name="Giacobazzi E."/>
            <person name="Serpini G.F."/>
            <person name="Tagliazucchi S."/>
            <person name="Fabio A."/>
            <person name="Bettua C."/>
            <person name="Bertorelli R."/>
            <person name="Frascaro F."/>
            <person name="De Sanctis V."/>
            <person name="Pecorari M."/>
            <person name="Jousson O."/>
            <person name="Segata N."/>
            <person name="Cirillo D.M."/>
        </authorList>
    </citation>
    <scope>NUCLEOTIDE SEQUENCE [LARGE SCALE GENOMIC DNA]</scope>
    <source>
        <strain evidence="1 2">CIP1034565</strain>
    </source>
</reference>
<dbReference type="EMBL" id="PDCN02000011">
    <property type="protein sequence ID" value="PIB75210.1"/>
    <property type="molecule type" value="Genomic_DNA"/>
</dbReference>
<dbReference type="OrthoDB" id="4376785at2"/>
<comment type="caution">
    <text evidence="1">The sequence shown here is derived from an EMBL/GenBank/DDBJ whole genome shotgun (WGS) entry which is preliminary data.</text>
</comment>
<gene>
    <name evidence="1" type="ORF">CQY22_010105</name>
</gene>